<dbReference type="SUPFAM" id="SSF52317">
    <property type="entry name" value="Class I glutamine amidotransferase-like"/>
    <property type="match status" value="1"/>
</dbReference>
<comment type="caution">
    <text evidence="4">The sequence shown here is derived from an EMBL/GenBank/DDBJ whole genome shotgun (WGS) entry which is preliminary data.</text>
</comment>
<accession>A0ABV8JAL2</accession>
<dbReference type="InterPro" id="IPR029062">
    <property type="entry name" value="Class_I_gatase-like"/>
</dbReference>
<dbReference type="Pfam" id="PF01965">
    <property type="entry name" value="DJ-1_PfpI"/>
    <property type="match status" value="1"/>
</dbReference>
<organism evidence="4 5">
    <name type="scientific">Actinoplanes subglobosus</name>
    <dbReference type="NCBI Taxonomy" id="1547892"/>
    <lineage>
        <taxon>Bacteria</taxon>
        <taxon>Bacillati</taxon>
        <taxon>Actinomycetota</taxon>
        <taxon>Actinomycetes</taxon>
        <taxon>Micromonosporales</taxon>
        <taxon>Micromonosporaceae</taxon>
        <taxon>Actinoplanes</taxon>
    </lineage>
</organism>
<evidence type="ECO:0000313" key="5">
    <source>
        <dbReference type="Proteomes" id="UP001595867"/>
    </source>
</evidence>
<keyword evidence="5" id="KW-1185">Reference proteome</keyword>
<gene>
    <name evidence="4" type="ORF">ACFO0C_47205</name>
</gene>
<dbReference type="InterPro" id="IPR002818">
    <property type="entry name" value="DJ-1/PfpI"/>
</dbReference>
<sequence>MLRVLLGMVTAVIALCGAVIGGVAVTMSNSYPTGGSAMGDWPAPRSAPDGATVVAVLLGTGGTVISDALLPYEAFARTPGFFVYTVAAERRPIPLSGGLQVVPDHTFAGAPAPDVVVVPAVVHQDPELREWLAGQAARGAYLLGVCAGSEVLADSGLLAGRRATSFWQRLGGLRDRHPETTWVAGERFVEDGRIVTTAGVTSGMAGSLRLIELLAGPAEANRVAREVSYRDWAPGASTRIPERSLTIGDLPYGLNAAFPWLQPTIGIGLTGGVGEIDVAAAFETYAGTSFAAAVEPVSAQPTVTSRHGLLMIAGLPEVDHLIVPGVDQLGPDLAVWAAERGLDVTLPHARRPDGEFSFDPLLRDLAERTDRATALTTAKFTEYPVDHLRLTGGSWPWRATALGLLTLFVAVGAGMVPSVVARHRHRLTASRGLPEQPWDLPDSAESRPTASDSARQR</sequence>
<protein>
    <submittedName>
        <fullName evidence="4">DJ-1/PfpI family protein</fullName>
    </submittedName>
</protein>
<proteinExistence type="predicted"/>
<keyword evidence="2" id="KW-1133">Transmembrane helix</keyword>
<evidence type="ECO:0000256" key="1">
    <source>
        <dbReference type="SAM" id="MobiDB-lite"/>
    </source>
</evidence>
<dbReference type="PANTHER" id="PTHR43130:SF3">
    <property type="entry name" value="HTH-TYPE TRANSCRIPTIONAL REGULATOR RV1931C"/>
    <property type="match status" value="1"/>
</dbReference>
<dbReference type="Gene3D" id="3.40.50.880">
    <property type="match status" value="1"/>
</dbReference>
<dbReference type="InterPro" id="IPR052158">
    <property type="entry name" value="INH-QAR"/>
</dbReference>
<keyword evidence="2" id="KW-0812">Transmembrane</keyword>
<dbReference type="Proteomes" id="UP001595867">
    <property type="component" value="Unassembled WGS sequence"/>
</dbReference>
<reference evidence="5" key="1">
    <citation type="journal article" date="2019" name="Int. J. Syst. Evol. Microbiol.">
        <title>The Global Catalogue of Microorganisms (GCM) 10K type strain sequencing project: providing services to taxonomists for standard genome sequencing and annotation.</title>
        <authorList>
            <consortium name="The Broad Institute Genomics Platform"/>
            <consortium name="The Broad Institute Genome Sequencing Center for Infectious Disease"/>
            <person name="Wu L."/>
            <person name="Ma J."/>
        </authorList>
    </citation>
    <scope>NUCLEOTIDE SEQUENCE [LARGE SCALE GENOMIC DNA]</scope>
    <source>
        <strain evidence="5">TBRC 5832</strain>
    </source>
</reference>
<evidence type="ECO:0000259" key="3">
    <source>
        <dbReference type="Pfam" id="PF01965"/>
    </source>
</evidence>
<keyword evidence="2" id="KW-0472">Membrane</keyword>
<evidence type="ECO:0000256" key="2">
    <source>
        <dbReference type="SAM" id="Phobius"/>
    </source>
</evidence>
<evidence type="ECO:0000313" key="4">
    <source>
        <dbReference type="EMBL" id="MFC4072566.1"/>
    </source>
</evidence>
<feature type="domain" description="DJ-1/PfpI" evidence="3">
    <location>
        <begin position="62"/>
        <end position="212"/>
    </location>
</feature>
<feature type="transmembrane region" description="Helical" evidence="2">
    <location>
        <begin position="395"/>
        <end position="421"/>
    </location>
</feature>
<dbReference type="EMBL" id="JBHSBL010000041">
    <property type="protein sequence ID" value="MFC4072566.1"/>
    <property type="molecule type" value="Genomic_DNA"/>
</dbReference>
<dbReference type="PANTHER" id="PTHR43130">
    <property type="entry name" value="ARAC-FAMILY TRANSCRIPTIONAL REGULATOR"/>
    <property type="match status" value="1"/>
</dbReference>
<dbReference type="RefSeq" id="WP_378073440.1">
    <property type="nucleotide sequence ID" value="NZ_JBHSBL010000041.1"/>
</dbReference>
<feature type="compositionally biased region" description="Polar residues" evidence="1">
    <location>
        <begin position="446"/>
        <end position="457"/>
    </location>
</feature>
<feature type="region of interest" description="Disordered" evidence="1">
    <location>
        <begin position="432"/>
        <end position="457"/>
    </location>
</feature>
<name>A0ABV8JAL2_9ACTN</name>